<dbReference type="GO" id="GO:0009279">
    <property type="term" value="C:cell outer membrane"/>
    <property type="evidence" value="ECO:0007669"/>
    <property type="project" value="UniProtKB-SubCell"/>
</dbReference>
<dbReference type="InterPro" id="IPR010917">
    <property type="entry name" value="TonB_rcpt_CS"/>
</dbReference>
<keyword evidence="4" id="KW-0410">Iron transport</keyword>
<dbReference type="Proteomes" id="UP000283003">
    <property type="component" value="Unassembled WGS sequence"/>
</dbReference>
<dbReference type="Pfam" id="PF00593">
    <property type="entry name" value="TonB_dep_Rec_b-barrel"/>
    <property type="match status" value="1"/>
</dbReference>
<evidence type="ECO:0000256" key="6">
    <source>
        <dbReference type="ARBA" id="ARBA00022729"/>
    </source>
</evidence>
<evidence type="ECO:0000313" key="18">
    <source>
        <dbReference type="EMBL" id="RVQ66565.1"/>
    </source>
</evidence>
<evidence type="ECO:0000256" key="10">
    <source>
        <dbReference type="ARBA" id="ARBA00023136"/>
    </source>
</evidence>
<organism evidence="18 19">
    <name type="scientific">Croceicoccus ponticola</name>
    <dbReference type="NCBI Taxonomy" id="2217664"/>
    <lineage>
        <taxon>Bacteria</taxon>
        <taxon>Pseudomonadati</taxon>
        <taxon>Pseudomonadota</taxon>
        <taxon>Alphaproteobacteria</taxon>
        <taxon>Sphingomonadales</taxon>
        <taxon>Erythrobacteraceae</taxon>
        <taxon>Croceicoccus</taxon>
    </lineage>
</organism>
<dbReference type="EMBL" id="RXOL01000004">
    <property type="protein sequence ID" value="RVQ66565.1"/>
    <property type="molecule type" value="Genomic_DNA"/>
</dbReference>
<keyword evidence="18" id="KW-0675">Receptor</keyword>
<dbReference type="PROSITE" id="PS52016">
    <property type="entry name" value="TONB_DEPENDENT_REC_3"/>
    <property type="match status" value="1"/>
</dbReference>
<keyword evidence="9 14" id="KW-0798">TonB box</keyword>
<feature type="short sequence motif" description="TonB C-terminal box" evidence="13">
    <location>
        <begin position="804"/>
        <end position="821"/>
    </location>
</feature>
<dbReference type="InterPro" id="IPR036942">
    <property type="entry name" value="Beta-barrel_TonB_sf"/>
</dbReference>
<keyword evidence="5 12" id="KW-0812">Transmembrane</keyword>
<feature type="chain" id="PRO_5019502458" evidence="15">
    <location>
        <begin position="27"/>
        <end position="821"/>
    </location>
</feature>
<reference evidence="18 19" key="1">
    <citation type="submission" date="2018-12" db="EMBL/GenBank/DDBJ databases">
        <title>Croceicoccus ponticola sp. nov., a lipolytic bacterium isolated from seawater.</title>
        <authorList>
            <person name="Yoon J.-H."/>
        </authorList>
    </citation>
    <scope>NUCLEOTIDE SEQUENCE [LARGE SCALE GENOMIC DNA]</scope>
    <source>
        <strain evidence="18 19">GM-16</strain>
    </source>
</reference>
<proteinExistence type="inferred from homology"/>
<keyword evidence="8" id="KW-0406">Ion transport</keyword>
<dbReference type="Gene3D" id="2.40.170.20">
    <property type="entry name" value="TonB-dependent receptor, beta-barrel domain"/>
    <property type="match status" value="1"/>
</dbReference>
<dbReference type="InterPro" id="IPR000531">
    <property type="entry name" value="Beta-barrel_TonB"/>
</dbReference>
<evidence type="ECO:0000256" key="13">
    <source>
        <dbReference type="PROSITE-ProRule" id="PRU10144"/>
    </source>
</evidence>
<dbReference type="PROSITE" id="PS01156">
    <property type="entry name" value="TONB_DEPENDENT_REC_2"/>
    <property type="match status" value="1"/>
</dbReference>
<evidence type="ECO:0000256" key="7">
    <source>
        <dbReference type="ARBA" id="ARBA00023004"/>
    </source>
</evidence>
<evidence type="ECO:0000256" key="9">
    <source>
        <dbReference type="ARBA" id="ARBA00023077"/>
    </source>
</evidence>
<evidence type="ECO:0000259" key="17">
    <source>
        <dbReference type="Pfam" id="PF07715"/>
    </source>
</evidence>
<evidence type="ECO:0000256" key="3">
    <source>
        <dbReference type="ARBA" id="ARBA00022452"/>
    </source>
</evidence>
<sequence>MTIRKHSLLAASCLASAFFTITPALAQDEGTEPAAQQGGLTEIVVTARKREESVQDVPVAVTAITGKVIEQRDITSIEKIAAATPNLNVGRASNGSAAQITLRGIGSSSTSIGIEQSVAIVVDGAYYGQGRVIEEGFFDLARVEVLKGPQALFFGKNATAGVISLTTNDPTNEWEGSVKAGYEFKANQYSLEGILSGPLSDTVGVRFAARYSKMDGGYYKNVSTPMNYTTVDVAAGFGDPETLISAPTESPMPQQEEFLARMTLKFEPTDNLTSTLKVTRDQNDTLNNSWNYVAYSCGNGTGYSQLTVYPCKQDFVTHQNNLPVELSQISPYGRDDGSTYNKYRSWGVNNNLEYDLGSMMISSVTNWQRNNNSWACACNFQTTDTNAGGMIFATENSTWEAYSQELRLTTSFDSMFNFMVGGLYQHTNRDFGQWGFYGGVRDSAARPDLLYAASEKISWTKGKTFAIFGQVRFQLMENLELAGGARYTDEKKDSYFAQEYVNPAYSGVYRSAADPLGIITANQKFDDFSPEVTLTYKPTPDLLIYGAYKTAYKSGGFSNGGINSKLSADPYGDLTFNPETAEGFEVGIKSTLLENQLRANLTVFQYKVNDFQVDFFNSPVFSFNTLTADAKTQGVELELEFAPYAVPGLNINAALNYNDAKYDSFDEGPCYSGQTQAEGCNVVTADGQIRQNLTGTALSVAPKWTGVVGFNYETDVTSDFAIGLNANARYSDNYNPSAFGNPIAVQDSYWSLDAGLRFMTTDGNTELAVIGKNLTNQFYVTGVVDGPSSGTASGGVTGVKADQLGFGTLPRTIKVQVTQRF</sequence>
<evidence type="ECO:0000313" key="19">
    <source>
        <dbReference type="Proteomes" id="UP000283003"/>
    </source>
</evidence>
<dbReference type="OrthoDB" id="7618183at2"/>
<accession>A0A437GWR0</accession>
<keyword evidence="19" id="KW-1185">Reference proteome</keyword>
<comment type="similarity">
    <text evidence="12 14">Belongs to the TonB-dependent receptor family.</text>
</comment>
<keyword evidence="7" id="KW-0408">Iron</keyword>
<dbReference type="AlphaFoldDB" id="A0A437GWR0"/>
<evidence type="ECO:0000256" key="4">
    <source>
        <dbReference type="ARBA" id="ARBA00022496"/>
    </source>
</evidence>
<evidence type="ECO:0000256" key="5">
    <source>
        <dbReference type="ARBA" id="ARBA00022692"/>
    </source>
</evidence>
<dbReference type="Pfam" id="PF07715">
    <property type="entry name" value="Plug"/>
    <property type="match status" value="1"/>
</dbReference>
<feature type="domain" description="TonB-dependent receptor plug" evidence="17">
    <location>
        <begin position="54"/>
        <end position="162"/>
    </location>
</feature>
<feature type="domain" description="TonB-dependent receptor-like beta-barrel" evidence="16">
    <location>
        <begin position="279"/>
        <end position="758"/>
    </location>
</feature>
<keyword evidence="11 12" id="KW-0998">Cell outer membrane</keyword>
<dbReference type="CDD" id="cd01347">
    <property type="entry name" value="ligand_gated_channel"/>
    <property type="match status" value="1"/>
</dbReference>
<dbReference type="PANTHER" id="PTHR32552:SF81">
    <property type="entry name" value="TONB-DEPENDENT OUTER MEMBRANE RECEPTOR"/>
    <property type="match status" value="1"/>
</dbReference>
<keyword evidence="3 12" id="KW-1134">Transmembrane beta strand</keyword>
<evidence type="ECO:0000256" key="12">
    <source>
        <dbReference type="PROSITE-ProRule" id="PRU01360"/>
    </source>
</evidence>
<evidence type="ECO:0000256" key="15">
    <source>
        <dbReference type="SAM" id="SignalP"/>
    </source>
</evidence>
<evidence type="ECO:0000256" key="11">
    <source>
        <dbReference type="ARBA" id="ARBA00023237"/>
    </source>
</evidence>
<dbReference type="PANTHER" id="PTHR32552">
    <property type="entry name" value="FERRICHROME IRON RECEPTOR-RELATED"/>
    <property type="match status" value="1"/>
</dbReference>
<evidence type="ECO:0000259" key="16">
    <source>
        <dbReference type="Pfam" id="PF00593"/>
    </source>
</evidence>
<keyword evidence="2 12" id="KW-0813">Transport</keyword>
<keyword evidence="10 12" id="KW-0472">Membrane</keyword>
<dbReference type="GO" id="GO:0006826">
    <property type="term" value="P:iron ion transport"/>
    <property type="evidence" value="ECO:0007669"/>
    <property type="project" value="UniProtKB-KW"/>
</dbReference>
<evidence type="ECO:0000256" key="14">
    <source>
        <dbReference type="RuleBase" id="RU003357"/>
    </source>
</evidence>
<dbReference type="RefSeq" id="WP_127612986.1">
    <property type="nucleotide sequence ID" value="NZ_RXOL01000004.1"/>
</dbReference>
<dbReference type="InterPro" id="IPR012910">
    <property type="entry name" value="Plug_dom"/>
</dbReference>
<feature type="signal peptide" evidence="15">
    <location>
        <begin position="1"/>
        <end position="26"/>
    </location>
</feature>
<dbReference type="SUPFAM" id="SSF56935">
    <property type="entry name" value="Porins"/>
    <property type="match status" value="1"/>
</dbReference>
<evidence type="ECO:0000256" key="1">
    <source>
        <dbReference type="ARBA" id="ARBA00004571"/>
    </source>
</evidence>
<comment type="subcellular location">
    <subcellularLocation>
        <location evidence="1 12">Cell outer membrane</location>
        <topology evidence="1 12">Multi-pass membrane protein</topology>
    </subcellularLocation>
</comment>
<evidence type="ECO:0000256" key="2">
    <source>
        <dbReference type="ARBA" id="ARBA00022448"/>
    </source>
</evidence>
<protein>
    <submittedName>
        <fullName evidence="18">TonB-dependent receptor</fullName>
    </submittedName>
</protein>
<gene>
    <name evidence="18" type="ORF">EKN06_11155</name>
</gene>
<name>A0A437GWR0_9SPHN</name>
<evidence type="ECO:0000256" key="8">
    <source>
        <dbReference type="ARBA" id="ARBA00023065"/>
    </source>
</evidence>
<comment type="caution">
    <text evidence="18">The sequence shown here is derived from an EMBL/GenBank/DDBJ whole genome shotgun (WGS) entry which is preliminary data.</text>
</comment>
<keyword evidence="6 15" id="KW-0732">Signal</keyword>
<dbReference type="InterPro" id="IPR039426">
    <property type="entry name" value="TonB-dep_rcpt-like"/>
</dbReference>